<keyword evidence="8" id="KW-1185">Reference proteome</keyword>
<dbReference type="NCBIfam" id="TIGR00120">
    <property type="entry name" value="ArgJ"/>
    <property type="match status" value="1"/>
</dbReference>
<dbReference type="Pfam" id="PF01960">
    <property type="entry name" value="ArgJ"/>
    <property type="match status" value="1"/>
</dbReference>
<feature type="chain" id="PRO_5044898610" description="Arginine biosynthesis bifunctional protein ArgJ alpha chain" evidence="6">
    <location>
        <begin position="1"/>
        <end position="193"/>
    </location>
</feature>
<comment type="caution">
    <text evidence="7">The sequence shown here is derived from an EMBL/GenBank/DDBJ whole genome shotgun (WGS) entry which is preliminary data.</text>
</comment>
<dbReference type="GO" id="GO:0004358">
    <property type="term" value="F:L-glutamate N-acetyltransferase activity, acting on acetyl-L-ornithine as donor"/>
    <property type="evidence" value="ECO:0007669"/>
    <property type="project" value="UniProtKB-EC"/>
</dbReference>
<comment type="catalytic activity">
    <reaction evidence="6">
        <text>N(2)-acetyl-L-ornithine + L-glutamate = N-acetyl-L-glutamate + L-ornithine</text>
        <dbReference type="Rhea" id="RHEA:15349"/>
        <dbReference type="ChEBI" id="CHEBI:29985"/>
        <dbReference type="ChEBI" id="CHEBI:44337"/>
        <dbReference type="ChEBI" id="CHEBI:46911"/>
        <dbReference type="ChEBI" id="CHEBI:57805"/>
        <dbReference type="EC" id="2.3.1.35"/>
    </reaction>
</comment>
<dbReference type="InterPro" id="IPR042195">
    <property type="entry name" value="ArgJ_beta_C"/>
</dbReference>
<feature type="active site" description="Nucleophile" evidence="6">
    <location>
        <position position="194"/>
    </location>
</feature>
<dbReference type="Gene3D" id="3.60.70.12">
    <property type="entry name" value="L-amino peptidase D-ALA esterase/amidase"/>
    <property type="match status" value="1"/>
</dbReference>
<evidence type="ECO:0000256" key="5">
    <source>
        <dbReference type="ARBA" id="ARBA00023315"/>
    </source>
</evidence>
<proteinExistence type="inferred from homology"/>
<evidence type="ECO:0000256" key="3">
    <source>
        <dbReference type="ARBA" id="ARBA00022679"/>
    </source>
</evidence>
<feature type="binding site" evidence="6">
    <location>
        <position position="280"/>
    </location>
    <ligand>
        <name>substrate</name>
    </ligand>
</feature>
<gene>
    <name evidence="6 7" type="primary">argJ</name>
    <name evidence="7" type="ORF">ACFSQZ_13825</name>
</gene>
<keyword evidence="3 6" id="KW-0808">Transferase</keyword>
<evidence type="ECO:0000256" key="6">
    <source>
        <dbReference type="HAMAP-Rule" id="MF_01106"/>
    </source>
</evidence>
<dbReference type="EC" id="2.3.1.35" evidence="6"/>
<comment type="subunit">
    <text evidence="2 6">Heterotetramer of two alpha and two beta chains.</text>
</comment>
<dbReference type="Gene3D" id="3.10.20.340">
    <property type="entry name" value="ArgJ beta chain, C-terminal domain"/>
    <property type="match status" value="1"/>
</dbReference>
<dbReference type="EC" id="2.3.1.1" evidence="6"/>
<feature type="site" description="Involved in the stabilization of negative charge on the oxyanion by the formation of the oxyanion hole" evidence="6">
    <location>
        <position position="120"/>
    </location>
</feature>
<comment type="pathway">
    <text evidence="6">Amino-acid biosynthesis; L-arginine biosynthesis; N(2)-acetyl-L-ornithine from L-glutamate: step 1/4.</text>
</comment>
<feature type="binding site" evidence="6">
    <location>
        <position position="194"/>
    </location>
    <ligand>
        <name>substrate</name>
    </ligand>
</feature>
<evidence type="ECO:0000256" key="2">
    <source>
        <dbReference type="ARBA" id="ARBA00011475"/>
    </source>
</evidence>
<keyword evidence="6" id="KW-0963">Cytoplasm</keyword>
<keyword evidence="6" id="KW-0511">Multifunctional enzyme</keyword>
<protein>
    <recommendedName>
        <fullName evidence="6">Arginine biosynthesis bifunctional protein ArgJ</fullName>
    </recommendedName>
    <domain>
        <recommendedName>
            <fullName evidence="6">Glutamate N-acetyltransferase</fullName>
            <ecNumber evidence="6">2.3.1.35</ecNumber>
        </recommendedName>
        <alternativeName>
            <fullName evidence="6">Ornithine acetyltransferase</fullName>
            <shortName evidence="6">OATase</shortName>
        </alternativeName>
        <alternativeName>
            <fullName evidence="6">Ornithine transacetylase</fullName>
        </alternativeName>
    </domain>
    <domain>
        <recommendedName>
            <fullName evidence="6">Amino-acid acetyltransferase</fullName>
            <ecNumber evidence="6">2.3.1.1</ecNumber>
        </recommendedName>
        <alternativeName>
            <fullName evidence="6">N-acetylglutamate synthase</fullName>
            <shortName evidence="6">AGSase</shortName>
        </alternativeName>
    </domain>
    <component>
        <recommendedName>
            <fullName evidence="6">Arginine biosynthesis bifunctional protein ArgJ alpha chain</fullName>
        </recommendedName>
    </component>
    <component>
        <recommendedName>
            <fullName evidence="6">Arginine biosynthesis bifunctional protein ArgJ beta chain</fullName>
        </recommendedName>
    </component>
</protein>
<dbReference type="InterPro" id="IPR002813">
    <property type="entry name" value="Arg_biosynth_ArgJ"/>
</dbReference>
<dbReference type="PANTHER" id="PTHR23100:SF0">
    <property type="entry name" value="ARGININE BIOSYNTHESIS BIFUNCTIONAL PROTEIN ARGJ, MITOCHONDRIAL"/>
    <property type="match status" value="1"/>
</dbReference>
<feature type="binding site" evidence="6">
    <location>
        <position position="402"/>
    </location>
    <ligand>
        <name>substrate</name>
    </ligand>
</feature>
<evidence type="ECO:0000313" key="8">
    <source>
        <dbReference type="Proteomes" id="UP001597297"/>
    </source>
</evidence>
<name>A0ABW5E8B0_9BACT</name>
<feature type="chain" id="PRO_5044898611" description="Arginine biosynthesis bifunctional protein ArgJ beta chain" evidence="6">
    <location>
        <begin position="194"/>
        <end position="420"/>
    </location>
</feature>
<feature type="binding site" evidence="6">
    <location>
        <position position="183"/>
    </location>
    <ligand>
        <name>substrate</name>
    </ligand>
</feature>
<comment type="pathway">
    <text evidence="6">Amino-acid biosynthesis; L-arginine biosynthesis; L-ornithine and N-acetyl-L-glutamate from L-glutamate and N(2)-acetyl-L-ornithine (cyclic): step 1/1.</text>
</comment>
<dbReference type="RefSeq" id="WP_377093512.1">
    <property type="nucleotide sequence ID" value="NZ_JBHSJM010000001.1"/>
</dbReference>
<comment type="similarity">
    <text evidence="1 6">Belongs to the ArgJ family.</text>
</comment>
<dbReference type="PANTHER" id="PTHR23100">
    <property type="entry name" value="ARGININE BIOSYNTHESIS BIFUNCTIONAL PROTEIN ARGJ"/>
    <property type="match status" value="1"/>
</dbReference>
<dbReference type="HAMAP" id="MF_01106">
    <property type="entry name" value="ArgJ"/>
    <property type="match status" value="1"/>
</dbReference>
<organism evidence="7 8">
    <name type="scientific">Rubritalea spongiae</name>
    <dbReference type="NCBI Taxonomy" id="430797"/>
    <lineage>
        <taxon>Bacteria</taxon>
        <taxon>Pseudomonadati</taxon>
        <taxon>Verrucomicrobiota</taxon>
        <taxon>Verrucomicrobiia</taxon>
        <taxon>Verrucomicrobiales</taxon>
        <taxon>Rubritaleaceae</taxon>
        <taxon>Rubritalea</taxon>
    </lineage>
</organism>
<feature type="binding site" evidence="6">
    <location>
        <position position="157"/>
    </location>
    <ligand>
        <name>substrate</name>
    </ligand>
</feature>
<comment type="subcellular location">
    <subcellularLocation>
        <location evidence="6">Cytoplasm</location>
    </subcellularLocation>
</comment>
<keyword evidence="4 6" id="KW-0068">Autocatalytic cleavage</keyword>
<comment type="catalytic activity">
    <reaction evidence="6">
        <text>L-glutamate + acetyl-CoA = N-acetyl-L-glutamate + CoA + H(+)</text>
        <dbReference type="Rhea" id="RHEA:24292"/>
        <dbReference type="ChEBI" id="CHEBI:15378"/>
        <dbReference type="ChEBI" id="CHEBI:29985"/>
        <dbReference type="ChEBI" id="CHEBI:44337"/>
        <dbReference type="ChEBI" id="CHEBI:57287"/>
        <dbReference type="ChEBI" id="CHEBI:57288"/>
        <dbReference type="EC" id="2.3.1.1"/>
    </reaction>
</comment>
<sequence>MSATPFRKISGGVCAPKGFLANAVSAGIKSPDVERLDLALIYSEAPCVAAGTFTTNRVKAAPVRVSQAHLRDRDVQAIIANSGNANACTGVTGIQDARKSAKTVARSLGLRQGQVAVCSTGVIGLPMPMMRIEPQFPSLVEGLDRKKGTDVAKAIMTSDTRHKEIAISMELDGHKVKIGACAKGAGMICPSMATMLCFITTDANIGRTNLDKAVHEAVEHSFNRITIDGDMSTNDSVVVLANGESGMPRIQRNSKSYRLFRESLEFIMLEMAKSLVKDGERVTKFVTVKVNGARTYNDAKKVAEAVANSALVKSSWNGNDPNWGRIIHAIGYSRAMIREELIDIHIGSKPACIGGLEAQTPMDELRKTVAKDKFTITIDLHLGDAEYEVYTSDISPEYIDFNRSEYAYWKQARKDGLTKQ</sequence>
<evidence type="ECO:0000256" key="1">
    <source>
        <dbReference type="ARBA" id="ARBA00006774"/>
    </source>
</evidence>
<dbReference type="SUPFAM" id="SSF56266">
    <property type="entry name" value="DmpA/ArgJ-like"/>
    <property type="match status" value="1"/>
</dbReference>
<feature type="site" description="Cleavage; by autolysis" evidence="6">
    <location>
        <begin position="193"/>
        <end position="194"/>
    </location>
</feature>
<accession>A0ABW5E8B0</accession>
<dbReference type="CDD" id="cd02152">
    <property type="entry name" value="OAT"/>
    <property type="match status" value="1"/>
</dbReference>
<keyword evidence="6" id="KW-0028">Amino-acid biosynthesis</keyword>
<comment type="caution">
    <text evidence="6">Lacks conserved residue(s) required for the propagation of feature annotation.</text>
</comment>
<keyword evidence="5 6" id="KW-0012">Acyltransferase</keyword>
<dbReference type="InterPro" id="IPR016117">
    <property type="entry name" value="ArgJ-like_dom_sf"/>
</dbReference>
<dbReference type="NCBIfam" id="NF003802">
    <property type="entry name" value="PRK05388.1"/>
    <property type="match status" value="1"/>
</dbReference>
<comment type="function">
    <text evidence="6">Catalyzes two activities which are involved in the cyclic version of arginine biosynthesis: the synthesis of N-acetylglutamate from glutamate and acetyl-CoA as the acetyl donor, and of ornithine by transacetylation between N(2)-acetylornithine and glutamate.</text>
</comment>
<evidence type="ECO:0000256" key="4">
    <source>
        <dbReference type="ARBA" id="ARBA00022813"/>
    </source>
</evidence>
<evidence type="ECO:0000313" key="7">
    <source>
        <dbReference type="EMBL" id="MFD2277548.1"/>
    </source>
</evidence>
<feature type="site" description="Involved in the stabilization of negative charge on the oxyanion by the formation of the oxyanion hole" evidence="6">
    <location>
        <position position="121"/>
    </location>
</feature>
<dbReference type="Proteomes" id="UP001597297">
    <property type="component" value="Unassembled WGS sequence"/>
</dbReference>
<reference evidence="8" key="1">
    <citation type="journal article" date="2019" name="Int. J. Syst. Evol. Microbiol.">
        <title>The Global Catalogue of Microorganisms (GCM) 10K type strain sequencing project: providing services to taxonomists for standard genome sequencing and annotation.</title>
        <authorList>
            <consortium name="The Broad Institute Genomics Platform"/>
            <consortium name="The Broad Institute Genome Sequencing Center for Infectious Disease"/>
            <person name="Wu L."/>
            <person name="Ma J."/>
        </authorList>
    </citation>
    <scope>NUCLEOTIDE SEQUENCE [LARGE SCALE GENOMIC DNA]</scope>
    <source>
        <strain evidence="8">JCM 16545</strain>
    </source>
</reference>
<dbReference type="EMBL" id="JBHUJC010000042">
    <property type="protein sequence ID" value="MFD2277548.1"/>
    <property type="molecule type" value="Genomic_DNA"/>
</dbReference>
<keyword evidence="6" id="KW-0055">Arginine biosynthesis</keyword>